<sequence length="205" mass="23448">MPLTHLHTHCHHTLWPKQQPHLYHLQSNLFTPPPAVAALKLNNGGRWLRTRLSNQRLRSSKPSISASLGPLDLTEDNIVQVLEDARTEASLILLSQLGLFVMSRIFKGCNSNYLNIKECFGNYTKHQGDLAQLFDTSVNITGKAELAEVDGPYVKIRLSGRFWHKRSTVLARLGNYLKQRIPVSLIIFVWFFYYLSEAYINLMKS</sequence>
<dbReference type="Proteomes" id="UP000231279">
    <property type="component" value="Unassembled WGS sequence"/>
</dbReference>
<gene>
    <name evidence="2" type="ORF">CDL12_26488</name>
</gene>
<protein>
    <submittedName>
        <fullName evidence="2">Uncharacterized protein</fullName>
    </submittedName>
</protein>
<dbReference type="InterPro" id="IPR034904">
    <property type="entry name" value="FSCA_dom_sf"/>
</dbReference>
<evidence type="ECO:0000313" key="3">
    <source>
        <dbReference type="Proteomes" id="UP000231279"/>
    </source>
</evidence>
<dbReference type="OrthoDB" id="446939at2759"/>
<keyword evidence="1" id="KW-0472">Membrane</keyword>
<organism evidence="2 3">
    <name type="scientific">Handroanthus impetiginosus</name>
    <dbReference type="NCBI Taxonomy" id="429701"/>
    <lineage>
        <taxon>Eukaryota</taxon>
        <taxon>Viridiplantae</taxon>
        <taxon>Streptophyta</taxon>
        <taxon>Embryophyta</taxon>
        <taxon>Tracheophyta</taxon>
        <taxon>Spermatophyta</taxon>
        <taxon>Magnoliopsida</taxon>
        <taxon>eudicotyledons</taxon>
        <taxon>Gunneridae</taxon>
        <taxon>Pentapetalae</taxon>
        <taxon>asterids</taxon>
        <taxon>lamiids</taxon>
        <taxon>Lamiales</taxon>
        <taxon>Bignoniaceae</taxon>
        <taxon>Crescentiina</taxon>
        <taxon>Tabebuia alliance</taxon>
        <taxon>Handroanthus</taxon>
    </lineage>
</organism>
<dbReference type="AlphaFoldDB" id="A0A2G9G6T0"/>
<dbReference type="Gene3D" id="3.30.300.130">
    <property type="entry name" value="Fe-S cluster assembly (FSCA)"/>
    <property type="match status" value="1"/>
</dbReference>
<evidence type="ECO:0000256" key="1">
    <source>
        <dbReference type="SAM" id="Phobius"/>
    </source>
</evidence>
<proteinExistence type="predicted"/>
<comment type="caution">
    <text evidence="2">The sequence shown here is derived from an EMBL/GenBank/DDBJ whole genome shotgun (WGS) entry which is preliminary data.</text>
</comment>
<name>A0A2G9G6T0_9LAMI</name>
<dbReference type="EMBL" id="NKXS01006632">
    <property type="protein sequence ID" value="PIN01007.1"/>
    <property type="molecule type" value="Genomic_DNA"/>
</dbReference>
<dbReference type="PANTHER" id="PTHR36018:SF1">
    <property type="entry name" value="OS09G0481800 PROTEIN"/>
    <property type="match status" value="1"/>
</dbReference>
<keyword evidence="1" id="KW-1133">Transmembrane helix</keyword>
<evidence type="ECO:0000313" key="2">
    <source>
        <dbReference type="EMBL" id="PIN01007.1"/>
    </source>
</evidence>
<accession>A0A2G9G6T0</accession>
<keyword evidence="3" id="KW-1185">Reference proteome</keyword>
<dbReference type="PANTHER" id="PTHR36018">
    <property type="entry name" value="OS09G0481800 PROTEIN"/>
    <property type="match status" value="1"/>
</dbReference>
<reference evidence="3" key="1">
    <citation type="journal article" date="2018" name="Gigascience">
        <title>Genome assembly of the Pink Ipe (Handroanthus impetiginosus, Bignoniaceae), a highly valued, ecologically keystone Neotropical timber forest tree.</title>
        <authorList>
            <person name="Silva-Junior O.B."/>
            <person name="Grattapaglia D."/>
            <person name="Novaes E."/>
            <person name="Collevatti R.G."/>
        </authorList>
    </citation>
    <scope>NUCLEOTIDE SEQUENCE [LARGE SCALE GENOMIC DNA]</scope>
    <source>
        <strain evidence="3">cv. UFG-1</strain>
    </source>
</reference>
<keyword evidence="1" id="KW-0812">Transmembrane</keyword>
<feature type="transmembrane region" description="Helical" evidence="1">
    <location>
        <begin position="181"/>
        <end position="200"/>
    </location>
</feature>